<reference evidence="2" key="1">
    <citation type="submission" date="2023-02" db="EMBL/GenBank/DDBJ databases">
        <title>Description and genomic characterization of Salipiger bruguierae sp. nov., isolated from the sediment of mangrove plant Bruguiera sexangula.</title>
        <authorList>
            <person name="Long M."/>
        </authorList>
    </citation>
    <scope>NUCLEOTIDE SEQUENCE</scope>
    <source>
        <strain evidence="2">H15</strain>
    </source>
</reference>
<evidence type="ECO:0000313" key="2">
    <source>
        <dbReference type="EMBL" id="XCC96245.1"/>
    </source>
</evidence>
<dbReference type="GO" id="GO:0016787">
    <property type="term" value="F:hydrolase activity"/>
    <property type="evidence" value="ECO:0007669"/>
    <property type="project" value="InterPro"/>
</dbReference>
<dbReference type="Pfam" id="PF04909">
    <property type="entry name" value="Amidohydro_2"/>
    <property type="match status" value="1"/>
</dbReference>
<gene>
    <name evidence="2" type="ORF">PVT71_16250</name>
</gene>
<dbReference type="InterPro" id="IPR006680">
    <property type="entry name" value="Amidohydro-rel"/>
</dbReference>
<dbReference type="InterPro" id="IPR032466">
    <property type="entry name" value="Metal_Hydrolase"/>
</dbReference>
<dbReference type="InterPro" id="IPR052358">
    <property type="entry name" value="Aro_Compnd_Degr_Hydrolases"/>
</dbReference>
<sequence>MTSSLPLTGIDTHAHIFDPCAPMTPGRRYAPRYTASVEAWLGHMERAGLSHGVLVQPSFYGTDNRLVAEALAAHPGRLRGIAVLDRLVPESTLAEMDAQGFVGARLNLVGRELEEYADRDWQRFFQRLAEIGWQVEIQRAFEDFARILPAIARAGCPVMIDHFGLPQGGIDPANPAHKAVLEVLRATPNAWVKLSAPYRSGQDAAQAATSLAHLRAAMGGMDRLVWGSDWPHTQHEKDTSYARQAARLAQLLPDPADRHRVLVENPAALFRFT</sequence>
<dbReference type="Gene3D" id="3.20.20.140">
    <property type="entry name" value="Metal-dependent hydrolases"/>
    <property type="match status" value="1"/>
</dbReference>
<dbReference type="SUPFAM" id="SSF51556">
    <property type="entry name" value="Metallo-dependent hydrolases"/>
    <property type="match status" value="1"/>
</dbReference>
<evidence type="ECO:0000259" key="1">
    <source>
        <dbReference type="Pfam" id="PF04909"/>
    </source>
</evidence>
<dbReference type="RefSeq" id="WP_353475111.1">
    <property type="nucleotide sequence ID" value="NZ_CP123385.1"/>
</dbReference>
<dbReference type="PANTHER" id="PTHR35563:SF2">
    <property type="entry name" value="BARREL METAL-DEPENDENT HYDROLASE, PUTATIVE (AFU_ORTHOLOGUE AFUA_1G16240)-RELATED"/>
    <property type="match status" value="1"/>
</dbReference>
<name>A0AAU8ANG3_9RHOB</name>
<dbReference type="PANTHER" id="PTHR35563">
    <property type="entry name" value="BARREL METAL-DEPENDENT HYDROLASE, PUTATIVE (AFU_ORTHOLOGUE AFUA_1G16240)-RELATED"/>
    <property type="match status" value="1"/>
</dbReference>
<protein>
    <submittedName>
        <fullName evidence="2">Amidohydrolase family protein</fullName>
    </submittedName>
</protein>
<proteinExistence type="predicted"/>
<organism evidence="2">
    <name type="scientific">Alloyangia sp. H15</name>
    <dbReference type="NCBI Taxonomy" id="3029062"/>
    <lineage>
        <taxon>Bacteria</taxon>
        <taxon>Pseudomonadati</taxon>
        <taxon>Pseudomonadota</taxon>
        <taxon>Alphaproteobacteria</taxon>
        <taxon>Rhodobacterales</taxon>
        <taxon>Roseobacteraceae</taxon>
        <taxon>Alloyangia</taxon>
    </lineage>
</organism>
<dbReference type="AlphaFoldDB" id="A0AAU8ANG3"/>
<dbReference type="EMBL" id="CP123385">
    <property type="protein sequence ID" value="XCC96245.1"/>
    <property type="molecule type" value="Genomic_DNA"/>
</dbReference>
<feature type="domain" description="Amidohydrolase-related" evidence="1">
    <location>
        <begin position="10"/>
        <end position="272"/>
    </location>
</feature>
<accession>A0AAU8ANG3</accession>